<dbReference type="EMBL" id="UPXX01000031">
    <property type="protein sequence ID" value="VBB46586.1"/>
    <property type="molecule type" value="Genomic_DNA"/>
</dbReference>
<evidence type="ECO:0000256" key="1">
    <source>
        <dbReference type="ARBA" id="ARBA00007637"/>
    </source>
</evidence>
<gene>
    <name evidence="3" type="primary">galE</name>
    <name evidence="3" type="ORF">TRIP_B40380</name>
</gene>
<proteinExistence type="inferred from homology"/>
<evidence type="ECO:0000313" key="3">
    <source>
        <dbReference type="EMBL" id="VBB46586.1"/>
    </source>
</evidence>
<reference evidence="3" key="1">
    <citation type="submission" date="2018-07" db="EMBL/GenBank/DDBJ databases">
        <authorList>
            <consortium name="Genoscope - CEA"/>
            <person name="William W."/>
        </authorList>
    </citation>
    <scope>NUCLEOTIDE SEQUENCE</scope>
    <source>
        <strain evidence="3">IK1</strain>
    </source>
</reference>
<comment type="similarity">
    <text evidence="1">Belongs to the NAD(P)-dependent epimerase/dehydratase family.</text>
</comment>
<dbReference type="InterPro" id="IPR036291">
    <property type="entry name" value="NAD(P)-bd_dom_sf"/>
</dbReference>
<accession>A0A653AEX5</accession>
<keyword evidence="3" id="KW-0413">Isomerase</keyword>
<sequence>MKIMVTGGAGFIGSNVVDGYLADGHQVSIVDDLSSGRLANVNAGARFYEADIRSPDISRIFERERPDILNHHAAQISVPASVDDPVADADINIKGLLNLLEAAVRFGVRKVIFISSGGAIYGEAGEYPTSEACPPRPLSPYAVAKYASEHYLAFYRHQYGLDYCVLRYANIYGPRQIPKGEAGVVAIFMNNLLKGEPSLLFHFPGEEDGMVRDYCFVGDVVKANIAALSHEGGGCFNIGTGVETRTLDLYRTIFERLGALRGPLAPQLAVPLTREARAGDLRRSCLQIGKAVEALAWTPLTPLPLGIQETWSWRLSQPL</sequence>
<dbReference type="AlphaFoldDB" id="A0A653AEX5"/>
<dbReference type="SUPFAM" id="SSF51735">
    <property type="entry name" value="NAD(P)-binding Rossmann-fold domains"/>
    <property type="match status" value="1"/>
</dbReference>
<dbReference type="Pfam" id="PF01370">
    <property type="entry name" value="Epimerase"/>
    <property type="match status" value="1"/>
</dbReference>
<dbReference type="GO" id="GO:0003978">
    <property type="term" value="F:UDP-glucose 4-epimerase activity"/>
    <property type="evidence" value="ECO:0007669"/>
    <property type="project" value="UniProtKB-EC"/>
</dbReference>
<protein>
    <submittedName>
        <fullName evidence="3">UDP-glucose 4-epimerase</fullName>
        <ecNumber evidence="3">5.1.3.2</ecNumber>
    </submittedName>
</protein>
<evidence type="ECO:0000259" key="2">
    <source>
        <dbReference type="Pfam" id="PF01370"/>
    </source>
</evidence>
<dbReference type="PANTHER" id="PTHR43000">
    <property type="entry name" value="DTDP-D-GLUCOSE 4,6-DEHYDRATASE-RELATED"/>
    <property type="match status" value="1"/>
</dbReference>
<name>A0A653AEX5_UNCDX</name>
<feature type="domain" description="NAD-dependent epimerase/dehydratase" evidence="2">
    <location>
        <begin position="3"/>
        <end position="239"/>
    </location>
</feature>
<dbReference type="Gene3D" id="3.40.50.720">
    <property type="entry name" value="NAD(P)-binding Rossmann-like Domain"/>
    <property type="match status" value="1"/>
</dbReference>
<dbReference type="Gene3D" id="3.90.25.10">
    <property type="entry name" value="UDP-galactose 4-epimerase, domain 1"/>
    <property type="match status" value="1"/>
</dbReference>
<organism evidence="3">
    <name type="scientific">Uncultured Desulfatiglans sp</name>
    <dbReference type="NCBI Taxonomy" id="1748965"/>
    <lineage>
        <taxon>Bacteria</taxon>
        <taxon>Pseudomonadati</taxon>
        <taxon>Thermodesulfobacteriota</taxon>
        <taxon>Desulfobacteria</taxon>
        <taxon>Desulfatiglandales</taxon>
        <taxon>Desulfatiglandaceae</taxon>
        <taxon>Desulfatiglans</taxon>
        <taxon>environmental samples</taxon>
    </lineage>
</organism>
<dbReference type="InterPro" id="IPR001509">
    <property type="entry name" value="Epimerase_deHydtase"/>
</dbReference>
<dbReference type="EC" id="5.1.3.2" evidence="3"/>